<accession>A0A2C6L4P4</accession>
<dbReference type="GeneID" id="94425850"/>
<feature type="signal peptide" evidence="2">
    <location>
        <begin position="1"/>
        <end position="35"/>
    </location>
</feature>
<dbReference type="Proteomes" id="UP000221165">
    <property type="component" value="Unassembled WGS sequence"/>
</dbReference>
<proteinExistence type="predicted"/>
<sequence length="432" mass="47114">MATGSRRTSVGSRGGFLSFVVVCLCFADVAYVARGAAEEKKDDCPCDGNAPAQGSTTGSPGSPFTQKSAPQAPPPFVFDPPSMRVNAEIGLGFKTFYLVNEVVSALKNKTQSLLSKPALREYRKQSNARISAVAAHWFRALMAMLTGEVQLKEHPGALVRTELNPSKLRDLEDEFLVIVLTAWGLVGPSSRDATCDAGTAACRSQLEDVLYTALTLFWTEILSPHPPGSLHFNFREIVSGSACPFFMLTDRDFLAAKFSGDVQSLSGVARILQKLQERRYTSSRCLLFKDHLLPEIDRVGVTLREQVSKIRNEMADKSNYSLRDHLKAMEAKAAEEETAHKAKLLDNMKLVDQSAARNSADCTRPCSALAADILKAKGAVGPLNLREFVVSQLDERLENGQLCCTVKELIQAVKKKHTGAATEPRSSCSCPK</sequence>
<reference evidence="3 4" key="1">
    <citation type="journal article" date="2017" name="Int. J. Parasitol.">
        <title>The genome of the protozoan parasite Cystoisospora suis and a reverse vaccinology approach to identify vaccine candidates.</title>
        <authorList>
            <person name="Palmieri N."/>
            <person name="Shrestha A."/>
            <person name="Ruttkowski B."/>
            <person name="Beck T."/>
            <person name="Vogl C."/>
            <person name="Tomley F."/>
            <person name="Blake D.P."/>
            <person name="Joachim A."/>
        </authorList>
    </citation>
    <scope>NUCLEOTIDE SEQUENCE [LARGE SCALE GENOMIC DNA]</scope>
    <source>
        <strain evidence="3 4">Wien I</strain>
    </source>
</reference>
<evidence type="ECO:0000256" key="1">
    <source>
        <dbReference type="SAM" id="MobiDB-lite"/>
    </source>
</evidence>
<feature type="region of interest" description="Disordered" evidence="1">
    <location>
        <begin position="51"/>
        <end position="77"/>
    </location>
</feature>
<evidence type="ECO:0000256" key="2">
    <source>
        <dbReference type="SAM" id="SignalP"/>
    </source>
</evidence>
<dbReference type="RefSeq" id="XP_067925382.1">
    <property type="nucleotide sequence ID" value="XM_068062639.1"/>
</dbReference>
<keyword evidence="2" id="KW-0732">Signal</keyword>
<dbReference type="OrthoDB" id="333263at2759"/>
<feature type="chain" id="PRO_5013356207" evidence="2">
    <location>
        <begin position="36"/>
        <end position="432"/>
    </location>
</feature>
<feature type="compositionally biased region" description="Polar residues" evidence="1">
    <location>
        <begin position="52"/>
        <end position="68"/>
    </location>
</feature>
<evidence type="ECO:0000313" key="4">
    <source>
        <dbReference type="Proteomes" id="UP000221165"/>
    </source>
</evidence>
<keyword evidence="4" id="KW-1185">Reference proteome</keyword>
<gene>
    <name evidence="3" type="ORF">CSUI_002438</name>
</gene>
<comment type="caution">
    <text evidence="3">The sequence shown here is derived from an EMBL/GenBank/DDBJ whole genome shotgun (WGS) entry which is preliminary data.</text>
</comment>
<name>A0A2C6L4P4_9APIC</name>
<dbReference type="AlphaFoldDB" id="A0A2C6L4P4"/>
<dbReference type="EMBL" id="MIGC01001031">
    <property type="protein sequence ID" value="PHJ23707.1"/>
    <property type="molecule type" value="Genomic_DNA"/>
</dbReference>
<keyword evidence="3" id="KW-0812">Transmembrane</keyword>
<organism evidence="3 4">
    <name type="scientific">Cystoisospora suis</name>
    <dbReference type="NCBI Taxonomy" id="483139"/>
    <lineage>
        <taxon>Eukaryota</taxon>
        <taxon>Sar</taxon>
        <taxon>Alveolata</taxon>
        <taxon>Apicomplexa</taxon>
        <taxon>Conoidasida</taxon>
        <taxon>Coccidia</taxon>
        <taxon>Eucoccidiorida</taxon>
        <taxon>Eimeriorina</taxon>
        <taxon>Sarcocystidae</taxon>
        <taxon>Cystoisospora</taxon>
    </lineage>
</organism>
<protein>
    <submittedName>
        <fullName evidence="3">Transmembrane protein</fullName>
    </submittedName>
</protein>
<keyword evidence="3" id="KW-0472">Membrane</keyword>
<dbReference type="VEuPathDB" id="ToxoDB:CSUI_002438"/>
<evidence type="ECO:0000313" key="3">
    <source>
        <dbReference type="EMBL" id="PHJ23707.1"/>
    </source>
</evidence>